<proteinExistence type="predicted"/>
<dbReference type="Proteomes" id="UP000001075">
    <property type="component" value="Unassembled WGS sequence"/>
</dbReference>
<dbReference type="EMBL" id="JH003396">
    <property type="protein sequence ID" value="EGW05093.1"/>
    <property type="molecule type" value="Genomic_DNA"/>
</dbReference>
<name>G3IJT5_CRIGR</name>
<keyword evidence="1" id="KW-1133">Transmembrane helix</keyword>
<dbReference type="AlphaFoldDB" id="G3IJT5"/>
<dbReference type="InParanoid" id="G3IJT5"/>
<evidence type="ECO:0000313" key="3">
    <source>
        <dbReference type="Proteomes" id="UP000001075"/>
    </source>
</evidence>
<feature type="transmembrane region" description="Helical" evidence="1">
    <location>
        <begin position="38"/>
        <end position="57"/>
    </location>
</feature>
<reference evidence="3" key="1">
    <citation type="journal article" date="2011" name="Nat. Biotechnol.">
        <title>The genomic sequence of the Chinese hamster ovary (CHO)-K1 cell line.</title>
        <authorList>
            <person name="Xu X."/>
            <person name="Nagarajan H."/>
            <person name="Lewis N.E."/>
            <person name="Pan S."/>
            <person name="Cai Z."/>
            <person name="Liu X."/>
            <person name="Chen W."/>
            <person name="Xie M."/>
            <person name="Wang W."/>
            <person name="Hammond S."/>
            <person name="Andersen M.R."/>
            <person name="Neff N."/>
            <person name="Passarelli B."/>
            <person name="Koh W."/>
            <person name="Fan H.C."/>
            <person name="Wang J."/>
            <person name="Gui Y."/>
            <person name="Lee K.H."/>
            <person name="Betenbaugh M.J."/>
            <person name="Quake S.R."/>
            <person name="Famili I."/>
            <person name="Palsson B.O."/>
            <person name="Wang J."/>
        </authorList>
    </citation>
    <scope>NUCLEOTIDE SEQUENCE [LARGE SCALE GENOMIC DNA]</scope>
    <source>
        <strain evidence="3">CHO K1 cell line</strain>
    </source>
</reference>
<protein>
    <submittedName>
        <fullName evidence="2">Uncharacterized protein</fullName>
    </submittedName>
</protein>
<sequence>MNSVTDGQLDNSVPDISKFLEKNKKKKGIIMEPYELELIFKICLVVIVVVVLNCSSLKRKDQASTARKIYQLETF</sequence>
<evidence type="ECO:0000256" key="1">
    <source>
        <dbReference type="SAM" id="Phobius"/>
    </source>
</evidence>
<keyword evidence="1" id="KW-0812">Transmembrane</keyword>
<organism evidence="2 3">
    <name type="scientific">Cricetulus griseus</name>
    <name type="common">Chinese hamster</name>
    <name type="synonym">Cricetulus barabensis griseus</name>
    <dbReference type="NCBI Taxonomy" id="10029"/>
    <lineage>
        <taxon>Eukaryota</taxon>
        <taxon>Metazoa</taxon>
        <taxon>Chordata</taxon>
        <taxon>Craniata</taxon>
        <taxon>Vertebrata</taxon>
        <taxon>Euteleostomi</taxon>
        <taxon>Mammalia</taxon>
        <taxon>Eutheria</taxon>
        <taxon>Euarchontoglires</taxon>
        <taxon>Glires</taxon>
        <taxon>Rodentia</taxon>
        <taxon>Myomorpha</taxon>
        <taxon>Muroidea</taxon>
        <taxon>Cricetidae</taxon>
        <taxon>Cricetinae</taxon>
        <taxon>Cricetulus</taxon>
    </lineage>
</organism>
<gene>
    <name evidence="2" type="ORF">I79_024122</name>
</gene>
<accession>G3IJT5</accession>
<keyword evidence="1" id="KW-0472">Membrane</keyword>
<evidence type="ECO:0000313" key="2">
    <source>
        <dbReference type="EMBL" id="EGW05093.1"/>
    </source>
</evidence>